<name>T1IZ69_STRMM</name>
<evidence type="ECO:0000256" key="1">
    <source>
        <dbReference type="SAM" id="MobiDB-lite"/>
    </source>
</evidence>
<evidence type="ECO:0000313" key="3">
    <source>
        <dbReference type="Proteomes" id="UP000014500"/>
    </source>
</evidence>
<reference evidence="3" key="1">
    <citation type="submission" date="2011-05" db="EMBL/GenBank/DDBJ databases">
        <authorList>
            <person name="Richards S.R."/>
            <person name="Qu J."/>
            <person name="Jiang H."/>
            <person name="Jhangiani S.N."/>
            <person name="Agravi P."/>
            <person name="Goodspeed R."/>
            <person name="Gross S."/>
            <person name="Mandapat C."/>
            <person name="Jackson L."/>
            <person name="Mathew T."/>
            <person name="Pu L."/>
            <person name="Thornton R."/>
            <person name="Saada N."/>
            <person name="Wilczek-Boney K.B."/>
            <person name="Lee S."/>
            <person name="Kovar C."/>
            <person name="Wu Y."/>
            <person name="Scherer S.E."/>
            <person name="Worley K.C."/>
            <person name="Muzny D.M."/>
            <person name="Gibbs R."/>
        </authorList>
    </citation>
    <scope>NUCLEOTIDE SEQUENCE</scope>
    <source>
        <strain evidence="3">Brora</strain>
    </source>
</reference>
<dbReference type="EnsemblMetazoa" id="SMAR006541-RA">
    <property type="protein sequence ID" value="SMAR006541-PA"/>
    <property type="gene ID" value="SMAR006541"/>
</dbReference>
<dbReference type="Proteomes" id="UP000014500">
    <property type="component" value="Unassembled WGS sequence"/>
</dbReference>
<organism evidence="2 3">
    <name type="scientific">Strigamia maritima</name>
    <name type="common">European centipede</name>
    <name type="synonym">Geophilus maritimus</name>
    <dbReference type="NCBI Taxonomy" id="126957"/>
    <lineage>
        <taxon>Eukaryota</taxon>
        <taxon>Metazoa</taxon>
        <taxon>Ecdysozoa</taxon>
        <taxon>Arthropoda</taxon>
        <taxon>Myriapoda</taxon>
        <taxon>Chilopoda</taxon>
        <taxon>Pleurostigmophora</taxon>
        <taxon>Geophilomorpha</taxon>
        <taxon>Linotaeniidae</taxon>
        <taxon>Strigamia</taxon>
    </lineage>
</organism>
<keyword evidence="3" id="KW-1185">Reference proteome</keyword>
<accession>T1IZ69</accession>
<feature type="region of interest" description="Disordered" evidence="1">
    <location>
        <begin position="164"/>
        <end position="203"/>
    </location>
</feature>
<proteinExistence type="predicted"/>
<dbReference type="AlphaFoldDB" id="T1IZ69"/>
<evidence type="ECO:0000313" key="2">
    <source>
        <dbReference type="EnsemblMetazoa" id="SMAR006541-PA"/>
    </source>
</evidence>
<reference evidence="2" key="2">
    <citation type="submission" date="2015-02" db="UniProtKB">
        <authorList>
            <consortium name="EnsemblMetazoa"/>
        </authorList>
    </citation>
    <scope>IDENTIFICATION</scope>
</reference>
<dbReference type="HOGENOM" id="CLU_1350409_0_0_1"/>
<dbReference type="EMBL" id="AFFK01020412">
    <property type="status" value="NOT_ANNOTATED_CDS"/>
    <property type="molecule type" value="Genomic_DNA"/>
</dbReference>
<sequence>MKTKKVKRKRVIYKLKLQMKMLETSDLVLHPVKFGLPEDDDKEDDSFIKRKLSAPIDPMTQSFYGEESIFCSAPDVFSNTQKEIDDKTMEFEERSSDIPKVTSMTQLEQDQSSTFDVGESRKPFADDYSLGVKGEHGGIKEDIYTTVDRLDLVGTEEVKRLEVDVKSDRSNSRSSNTSANLKALSSSSEDEIDDKEVNKKKKL</sequence>
<protein>
    <submittedName>
        <fullName evidence="2">Uncharacterized protein</fullName>
    </submittedName>
</protein>